<dbReference type="InterPro" id="IPR012561">
    <property type="entry name" value="Ferlin_B-domain"/>
</dbReference>
<dbReference type="CDD" id="cd04037">
    <property type="entry name" value="C2E_Ferlin"/>
    <property type="match status" value="1"/>
</dbReference>
<dbReference type="InterPro" id="IPR000008">
    <property type="entry name" value="C2_dom"/>
</dbReference>
<dbReference type="SUPFAM" id="SSF49562">
    <property type="entry name" value="C2 domain (Calcium/lipid-binding domain, CaLB)"/>
    <property type="match status" value="6"/>
</dbReference>
<evidence type="ECO:0000256" key="2">
    <source>
        <dbReference type="ARBA" id="ARBA00022692"/>
    </source>
</evidence>
<dbReference type="InterPro" id="IPR037723">
    <property type="entry name" value="C2D_Ferlin"/>
</dbReference>
<keyword evidence="9" id="KW-1185">Reference proteome</keyword>
<dbReference type="InterPro" id="IPR055072">
    <property type="entry name" value="Ferlin_DSRM"/>
</dbReference>
<comment type="caution">
    <text evidence="8">The sequence shown here is derived from an EMBL/GenBank/DDBJ whole genome shotgun (WGS) entry which is preliminary data.</text>
</comment>
<dbReference type="PANTHER" id="PTHR12546">
    <property type="entry name" value="FER-1-LIKE"/>
    <property type="match status" value="1"/>
</dbReference>
<dbReference type="Pfam" id="PF22901">
    <property type="entry name" value="dsrm_Ferlin"/>
    <property type="match status" value="1"/>
</dbReference>
<evidence type="ECO:0000256" key="3">
    <source>
        <dbReference type="ARBA" id="ARBA00022737"/>
    </source>
</evidence>
<reference evidence="8" key="2">
    <citation type="submission" date="2018-11" db="EMBL/GenBank/DDBJ databases">
        <title>Trombidioid mite genomics.</title>
        <authorList>
            <person name="Dong X."/>
        </authorList>
    </citation>
    <scope>NUCLEOTIDE SEQUENCE</scope>
    <source>
        <strain evidence="8">UoL-WK</strain>
    </source>
</reference>
<organism evidence="8 9">
    <name type="scientific">Dinothrombium tinctorium</name>
    <dbReference type="NCBI Taxonomy" id="1965070"/>
    <lineage>
        <taxon>Eukaryota</taxon>
        <taxon>Metazoa</taxon>
        <taxon>Ecdysozoa</taxon>
        <taxon>Arthropoda</taxon>
        <taxon>Chelicerata</taxon>
        <taxon>Arachnida</taxon>
        <taxon>Acari</taxon>
        <taxon>Acariformes</taxon>
        <taxon>Trombidiformes</taxon>
        <taxon>Prostigmata</taxon>
        <taxon>Anystina</taxon>
        <taxon>Parasitengona</taxon>
        <taxon>Trombidioidea</taxon>
        <taxon>Trombidiidae</taxon>
        <taxon>Dinothrombium</taxon>
    </lineage>
</organism>
<dbReference type="SMART" id="SM01202">
    <property type="entry name" value="FerI"/>
    <property type="match status" value="1"/>
</dbReference>
<dbReference type="SMART" id="SM01201">
    <property type="entry name" value="FerB"/>
    <property type="match status" value="1"/>
</dbReference>
<gene>
    <name evidence="8" type="ORF">B4U79_06807</name>
    <name evidence="7" type="ORF">B4U79_08659</name>
</gene>
<evidence type="ECO:0000313" key="9">
    <source>
        <dbReference type="Proteomes" id="UP000285301"/>
    </source>
</evidence>
<feature type="domain" description="C2" evidence="6">
    <location>
        <begin position="1446"/>
        <end position="1590"/>
    </location>
</feature>
<dbReference type="Pfam" id="PF08150">
    <property type="entry name" value="FerB"/>
    <property type="match status" value="1"/>
</dbReference>
<dbReference type="SMART" id="SM00239">
    <property type="entry name" value="C2"/>
    <property type="match status" value="5"/>
</dbReference>
<dbReference type="STRING" id="1965070.A0A443R7I5"/>
<name>A0A443R7I5_9ACAR</name>
<dbReference type="EMBL" id="NCKU01001794">
    <property type="protein sequence ID" value="RWS11235.1"/>
    <property type="molecule type" value="Genomic_DNA"/>
</dbReference>
<dbReference type="PANTHER" id="PTHR12546:SF60">
    <property type="entry name" value="MISFIRE, ISOFORM F"/>
    <property type="match status" value="1"/>
</dbReference>
<evidence type="ECO:0000313" key="8">
    <source>
        <dbReference type="EMBL" id="RWS11235.1"/>
    </source>
</evidence>
<dbReference type="CDD" id="cd04017">
    <property type="entry name" value="C2D_Ferlin"/>
    <property type="match status" value="1"/>
</dbReference>
<evidence type="ECO:0000256" key="1">
    <source>
        <dbReference type="ARBA" id="ARBA00004167"/>
    </source>
</evidence>
<evidence type="ECO:0000256" key="5">
    <source>
        <dbReference type="ARBA" id="ARBA00023136"/>
    </source>
</evidence>
<feature type="domain" description="C2" evidence="6">
    <location>
        <begin position="67"/>
        <end position="189"/>
    </location>
</feature>
<keyword evidence="3" id="KW-0677">Repeat</keyword>
<dbReference type="PROSITE" id="PS50004">
    <property type="entry name" value="C2"/>
    <property type="match status" value="5"/>
</dbReference>
<comment type="subcellular location">
    <subcellularLocation>
        <location evidence="1">Membrane</location>
        <topology evidence="1">Single-pass membrane protein</topology>
    </subcellularLocation>
</comment>
<evidence type="ECO:0000313" key="7">
    <source>
        <dbReference type="EMBL" id="RWS10199.1"/>
    </source>
</evidence>
<dbReference type="GO" id="GO:0016020">
    <property type="term" value="C:membrane"/>
    <property type="evidence" value="ECO:0007669"/>
    <property type="project" value="UniProtKB-SubCell"/>
</dbReference>
<feature type="domain" description="C2" evidence="6">
    <location>
        <begin position="1210"/>
        <end position="1328"/>
    </location>
</feature>
<feature type="domain" description="C2" evidence="6">
    <location>
        <begin position="787"/>
        <end position="917"/>
    </location>
</feature>
<dbReference type="Pfam" id="PF00168">
    <property type="entry name" value="C2"/>
    <property type="match status" value="5"/>
</dbReference>
<keyword evidence="2" id="KW-0812">Transmembrane</keyword>
<dbReference type="EMBL" id="NCKU01002188">
    <property type="protein sequence ID" value="RWS10199.1"/>
    <property type="molecule type" value="Genomic_DNA"/>
</dbReference>
<proteinExistence type="predicted"/>
<dbReference type="Proteomes" id="UP000285301">
    <property type="component" value="Unassembled WGS sequence"/>
</dbReference>
<dbReference type="Gene3D" id="2.60.40.150">
    <property type="entry name" value="C2 domain"/>
    <property type="match status" value="5"/>
</dbReference>
<dbReference type="InterPro" id="IPR037724">
    <property type="entry name" value="C2E_Ferlin"/>
</dbReference>
<sequence length="1660" mass="189838">MNSIFTEKPLEYASTVSSGFESCPENVHDELDSSAKVNICLMEQATQTEVKDSVNEIIDSITTPIFIQSQPEFENEPITSKPQNYQVCVTIIESRHFQASNDNFVINLEVGGIKKSTSVKEAKENLIFNEYFVFDFTTFATVLFEKNLIITVVHRPKSLLRHDRLIGNFRLDVATIFAQTDHQFCHKWLPVIDQDHKVSGYILCDLAVNSQGAPIKRTVDTIKDEEENIESNLLILNGQPFTRRRQVKYIVNVYRGEGFPMTRSSLLRTMKNTVSGGRSAVSPYVKVSFDGNVGKTSVCKHSLSPVWNEKIIFYELFPPLCQRIKIDVCNEAISGAEQVIATHYLDISQISNDDKEDGYLPTFGPSYIYLYGGSKRTDLENLIYQGRLLLSLETELCEEVERKEEMKDGEQEEEANRFFSSPVSVEEASPITNMSAIAKEDEFMFFGAILESNLINKKFINKKIRYELSIGHMGEMHTDSLFEESFTDSASMAQQSLMDKETWSSAGAAIDEEHEINDDKCTASISQASTFSQQTERSDITPPMKAISTDKHYLHLPIGDTKPCLYLRGFFPDLRRRLYHSNVIIKIADELQTGLADVEVLEYLDRPDVYRRLRGVLEELVVGCNRFSAMVLSTRQGGRNKLDIERCKYREKVFDKISKDVLAQIQSVNRDNYHHCIRLAYQWLHQIRNLAEEPQHSLPDIIIWMIADKKKVAYARLKAKDFIFSLVDEDKGKYCSKSHNLLLRPPKNTSSVYNRLQVYAWFGPVKYKCYFPEGLIKGFESSDELSNADVIEVSPPRSLKYLVSHTCQLRAHLYQGALSSFSSGLLNPFAKVIYDGNCVVTQTIEETLGPMWDVMLVQKEVTLYGEKQDIIRNPPFVTIELYDKDKSNNVKLIGRCLSKCFVRFDDMEYVAPKLEWFVLWHDGEPTAELLAAVEIIQISENDDLMSYPALLPEPIVSNKSANYDIYPIPPNIRPQLSKYKLEVIFWGLRDLKKVHFMNIDKPRVDVELAGHTLSSTELQNFKENPNFTNPVKSIDIELPVNDIYAPPLTIRVVHKTMGNLSLAGTHIIPFSSKLIYKSTSSEEKIKEIGIDPRKYVFNESDLHSWQSEENQIDWWVRYKASLRKNKIHDHKYSSDLIPNGLEPATRDLPDYMLFKIFDTELEKSLEFGSTSEWGLCSFPLYREKKKSFENEDSDLVVGTFKGSIQLYKYPFTEEGIQMEEAIEPASVIVRVYIIEAENLVGKSLQHKVNPYLNFILGGKRASDKENYVSNQQNPTIGKCFEFEATFPQDSVLTIQVNGYDRFGVDYLIGETKIDLENRFYSRHRCLCGLPKVYSTTGANKWRDTLLPSQILQKLCNDLKFNGPEFATDLIKVGNREFIFTTDEEKPTSNPLNQEEMCLAVLNNWDSGFGYHLLPEHIETRALYNPRKPGLQQGSIRLWVDIFSKAIENTIPPPVDISPKKLQCYELRVTVLGTNHVHLRDITFFTGEKTGDLYVKGWLIGSSDTQITDTTRTHTGDALFHWRFIFPFDYYVKEHKIIVSEKSHHGKETKIEPHLNLQVWDSHNLSADKLLGALCIDLCNIRVAATTKQCALQPASDNQPSVSLFKQRNIEGWWPLSIEKNEETLLRGKINLKLELLTKEEALENPAGFGRNAPQPLKKPK</sequence>
<accession>A0A443R7I5</accession>
<dbReference type="GO" id="GO:0007009">
    <property type="term" value="P:plasma membrane organization"/>
    <property type="evidence" value="ECO:0007669"/>
    <property type="project" value="TreeGrafter"/>
</dbReference>
<dbReference type="OrthoDB" id="6421401at2759"/>
<dbReference type="InterPro" id="IPR012968">
    <property type="entry name" value="FerIin_dom"/>
</dbReference>
<protein>
    <submittedName>
        <fullName evidence="8">Otoferlin-like protein</fullName>
    </submittedName>
</protein>
<keyword evidence="4" id="KW-1133">Transmembrane helix</keyword>
<feature type="domain" description="C2" evidence="6">
    <location>
        <begin position="230"/>
        <end position="360"/>
    </location>
</feature>
<evidence type="ECO:0000256" key="4">
    <source>
        <dbReference type="ARBA" id="ARBA00022989"/>
    </source>
</evidence>
<dbReference type="InterPro" id="IPR035892">
    <property type="entry name" value="C2_domain_sf"/>
</dbReference>
<keyword evidence="5" id="KW-0472">Membrane</keyword>
<dbReference type="InterPro" id="IPR037721">
    <property type="entry name" value="Ferlin"/>
</dbReference>
<evidence type="ECO:0000259" key="6">
    <source>
        <dbReference type="PROSITE" id="PS50004"/>
    </source>
</evidence>
<reference evidence="8 9" key="1">
    <citation type="journal article" date="2018" name="Gigascience">
        <title>Genomes of trombidid mites reveal novel predicted allergens and laterally-transferred genes associated with secondary metabolism.</title>
        <authorList>
            <person name="Dong X."/>
            <person name="Chaisiri K."/>
            <person name="Xia D."/>
            <person name="Armstrong S.D."/>
            <person name="Fang Y."/>
            <person name="Donnelly M.J."/>
            <person name="Kadowaki T."/>
            <person name="McGarry J.W."/>
            <person name="Darby A.C."/>
            <person name="Makepeace B.L."/>
        </authorList>
    </citation>
    <scope>NUCLEOTIDE SEQUENCE [LARGE SCALE GENOMIC DNA]</scope>
    <source>
        <strain evidence="8">UoL-WK</strain>
    </source>
</reference>